<feature type="transmembrane region" description="Helical" evidence="4">
    <location>
        <begin position="245"/>
        <end position="266"/>
    </location>
</feature>
<dbReference type="PANTHER" id="PTHR42910:SF1">
    <property type="entry name" value="MAJOR FACILITATOR SUPERFAMILY (MFS) PROFILE DOMAIN-CONTAINING PROTEIN"/>
    <property type="match status" value="1"/>
</dbReference>
<dbReference type="Pfam" id="PF07690">
    <property type="entry name" value="MFS_1"/>
    <property type="match status" value="1"/>
</dbReference>
<feature type="domain" description="Major facilitator superfamily (MFS) profile" evidence="5">
    <location>
        <begin position="4"/>
        <end position="383"/>
    </location>
</feature>
<evidence type="ECO:0000256" key="2">
    <source>
        <dbReference type="ARBA" id="ARBA00022989"/>
    </source>
</evidence>
<dbReference type="Proteomes" id="UP000594042">
    <property type="component" value="Chromosome"/>
</dbReference>
<keyword evidence="1 4" id="KW-0812">Transmembrane</keyword>
<evidence type="ECO:0000313" key="6">
    <source>
        <dbReference type="EMBL" id="BCI62624.1"/>
    </source>
</evidence>
<dbReference type="KEGG" id="copr:Cop2CBH44_09770"/>
<feature type="transmembrane region" description="Helical" evidence="4">
    <location>
        <begin position="160"/>
        <end position="180"/>
    </location>
</feature>
<evidence type="ECO:0000256" key="1">
    <source>
        <dbReference type="ARBA" id="ARBA00022692"/>
    </source>
</evidence>
<gene>
    <name evidence="6" type="ORF">Cop2CBH44_09770</name>
</gene>
<feature type="transmembrane region" description="Helical" evidence="4">
    <location>
        <begin position="273"/>
        <end position="291"/>
    </location>
</feature>
<feature type="transmembrane region" description="Helical" evidence="4">
    <location>
        <begin position="215"/>
        <end position="233"/>
    </location>
</feature>
<organism evidence="6 7">
    <name type="scientific">Coprobacter secundus subsp. similis</name>
    <dbReference type="NCBI Taxonomy" id="2751153"/>
    <lineage>
        <taxon>Bacteria</taxon>
        <taxon>Pseudomonadati</taxon>
        <taxon>Bacteroidota</taxon>
        <taxon>Bacteroidia</taxon>
        <taxon>Bacteroidales</taxon>
        <taxon>Barnesiellaceae</taxon>
        <taxon>Coprobacter</taxon>
    </lineage>
</organism>
<proteinExistence type="predicted"/>
<feature type="transmembrane region" description="Helical" evidence="4">
    <location>
        <begin position="72"/>
        <end position="90"/>
    </location>
</feature>
<feature type="transmembrane region" description="Helical" evidence="4">
    <location>
        <begin position="363"/>
        <end position="381"/>
    </location>
</feature>
<dbReference type="InterPro" id="IPR011701">
    <property type="entry name" value="MFS"/>
</dbReference>
<feature type="transmembrane region" description="Helical" evidence="4">
    <location>
        <begin position="130"/>
        <end position="148"/>
    </location>
</feature>
<reference evidence="7" key="1">
    <citation type="submission" date="2020-07" db="EMBL/GenBank/DDBJ databases">
        <title>Complete genome sequencing of Coprobacter sp. strain 2CBH44.</title>
        <authorList>
            <person name="Sakamoto M."/>
            <person name="Murakami T."/>
            <person name="Mori H."/>
        </authorList>
    </citation>
    <scope>NUCLEOTIDE SEQUENCE [LARGE SCALE GENOMIC DNA]</scope>
    <source>
        <strain evidence="7">2CBH44</strain>
    </source>
</reference>
<dbReference type="AlphaFoldDB" id="A0A7G1HW46"/>
<dbReference type="EMBL" id="AP023322">
    <property type="protein sequence ID" value="BCI62624.1"/>
    <property type="molecule type" value="Genomic_DNA"/>
</dbReference>
<evidence type="ECO:0000256" key="4">
    <source>
        <dbReference type="SAM" id="Phobius"/>
    </source>
</evidence>
<feature type="transmembrane region" description="Helical" evidence="4">
    <location>
        <begin position="297"/>
        <end position="315"/>
    </location>
</feature>
<dbReference type="InterPro" id="IPR036259">
    <property type="entry name" value="MFS_trans_sf"/>
</dbReference>
<keyword evidence="3 4" id="KW-0472">Membrane</keyword>
<name>A0A7G1HW46_9BACT</name>
<feature type="transmembrane region" description="Helical" evidence="4">
    <location>
        <begin position="96"/>
        <end position="118"/>
    </location>
</feature>
<keyword evidence="2 4" id="KW-1133">Transmembrane helix</keyword>
<dbReference type="GO" id="GO:0022857">
    <property type="term" value="F:transmembrane transporter activity"/>
    <property type="evidence" value="ECO:0007669"/>
    <property type="project" value="InterPro"/>
</dbReference>
<keyword evidence="7" id="KW-1185">Reference proteome</keyword>
<feature type="transmembrane region" description="Helical" evidence="4">
    <location>
        <begin position="7"/>
        <end position="24"/>
    </location>
</feature>
<dbReference type="PANTHER" id="PTHR42910">
    <property type="entry name" value="TRANSPORTER SCO4007-RELATED"/>
    <property type="match status" value="1"/>
</dbReference>
<feature type="transmembrane region" description="Helical" evidence="4">
    <location>
        <begin position="44"/>
        <end position="65"/>
    </location>
</feature>
<dbReference type="CDD" id="cd17324">
    <property type="entry name" value="MFS_NepI_like"/>
    <property type="match status" value="1"/>
</dbReference>
<evidence type="ECO:0000313" key="7">
    <source>
        <dbReference type="Proteomes" id="UP000594042"/>
    </source>
</evidence>
<dbReference type="InterPro" id="IPR020846">
    <property type="entry name" value="MFS_dom"/>
</dbReference>
<evidence type="ECO:0000259" key="5">
    <source>
        <dbReference type="PROSITE" id="PS50850"/>
    </source>
</evidence>
<sequence>MGIPASLLWMLAIISGISVANLYYNQPLLNKISSDLQVSEFVANLMPMTTQIGYAMGLLFIIPLGDLYKRRSIIVINFLLLVISMFSIAISPNMYFVLIASLVTGICSVMPQIFIPIVSQFSKPENKARNVGLLVSGLLTGILGSRVISGIVGEYCGWRAMYYIAAGIMLLCIFIVMRILPDMPSNYKGTYGGLMRSLFTLFKDNPTIRMVSTRAGLAFGSFLALWACLAFKMSGEPFYAGNNVIGMLGLCGMAGALTASLVGSYVPKWGVRNLNYIGGIIMIVSWCIMYIFQDTYLSFIIGIIMIDIGMQCIQISNQTCALSLAPKASNRVNTIFMTTYFIGGSLGTFLAGTFWHLLSWEGVTGVGICMTLGSLLITFCTRR</sequence>
<dbReference type="Gene3D" id="1.20.1250.20">
    <property type="entry name" value="MFS general substrate transporter like domains"/>
    <property type="match status" value="1"/>
</dbReference>
<dbReference type="PROSITE" id="PS50850">
    <property type="entry name" value="MFS"/>
    <property type="match status" value="1"/>
</dbReference>
<evidence type="ECO:0000256" key="3">
    <source>
        <dbReference type="ARBA" id="ARBA00023136"/>
    </source>
</evidence>
<accession>A0A7G1HW46</accession>
<feature type="transmembrane region" description="Helical" evidence="4">
    <location>
        <begin position="335"/>
        <end position="357"/>
    </location>
</feature>
<dbReference type="SUPFAM" id="SSF103473">
    <property type="entry name" value="MFS general substrate transporter"/>
    <property type="match status" value="1"/>
</dbReference>
<protein>
    <submittedName>
        <fullName evidence="6">MFS transporter</fullName>
    </submittedName>
</protein>